<proteinExistence type="predicted"/>
<dbReference type="eggNOG" id="ENOG502Z9UA">
    <property type="taxonomic scope" value="Bacteria"/>
</dbReference>
<dbReference type="STRING" id="716544.wcw_0740"/>
<gene>
    <name evidence="1" type="ordered locus">wcw_0740</name>
</gene>
<accession>D6YVE6</accession>
<dbReference type="KEGG" id="wch:wcw_0740"/>
<evidence type="ECO:0000313" key="1">
    <source>
        <dbReference type="EMBL" id="ADI38107.1"/>
    </source>
</evidence>
<dbReference type="EMBL" id="CP001928">
    <property type="protein sequence ID" value="ADI38107.1"/>
    <property type="molecule type" value="Genomic_DNA"/>
</dbReference>
<organism evidence="1 2">
    <name type="scientific">Waddlia chondrophila (strain ATCC VR-1470 / WSU 86-1044)</name>
    <dbReference type="NCBI Taxonomy" id="716544"/>
    <lineage>
        <taxon>Bacteria</taxon>
        <taxon>Pseudomonadati</taxon>
        <taxon>Chlamydiota</taxon>
        <taxon>Chlamydiia</taxon>
        <taxon>Parachlamydiales</taxon>
        <taxon>Waddliaceae</taxon>
        <taxon>Waddlia</taxon>
    </lineage>
</organism>
<reference evidence="1 2" key="1">
    <citation type="journal article" date="2010" name="PLoS ONE">
        <title>The Waddlia genome: a window into chlamydial biology.</title>
        <authorList>
            <person name="Bertelli C."/>
            <person name="Collyn F."/>
            <person name="Croxatto A."/>
            <person name="Ruckert C."/>
            <person name="Polkinghorne A."/>
            <person name="Kebbi-Beghdadi C."/>
            <person name="Goesmann A."/>
            <person name="Vaughan L."/>
            <person name="Greub G."/>
        </authorList>
    </citation>
    <scope>NUCLEOTIDE SEQUENCE [LARGE SCALE GENOMIC DNA]</scope>
    <source>
        <strain evidence="2">ATCC VR-1470 / WSU 86-1044</strain>
    </source>
</reference>
<name>D6YVE6_WADCW</name>
<dbReference type="AlphaFoldDB" id="D6YVE6"/>
<protein>
    <submittedName>
        <fullName evidence="1">Uncharacterized protein</fullName>
    </submittedName>
</protein>
<evidence type="ECO:0000313" key="2">
    <source>
        <dbReference type="Proteomes" id="UP000001505"/>
    </source>
</evidence>
<dbReference type="HOGENOM" id="CLU_446138_0_0_0"/>
<keyword evidence="2" id="KW-1185">Reference proteome</keyword>
<dbReference type="Proteomes" id="UP000001505">
    <property type="component" value="Chromosome"/>
</dbReference>
<dbReference type="RefSeq" id="WP_013181826.1">
    <property type="nucleotide sequence ID" value="NC_014225.1"/>
</dbReference>
<sequence>MMNIASDFSAFHDALINSPAKISTDNQGCWKEVPFLKRQLYSLECFEKRRLSSLAANMVKEFDRMEKVPVKFNGISEQSEQFKKYFEAASYIKNQMKIFSSSKKIFAQCQLLKQRAAALKYRIEQINGGLDKGEVSSEATDELKQLAVEWKGSCLLYQDESLSKSEVDKLREASRYPKFAKLLKVDPEIRNQFFRWAIRDNNPVDTFVEFPSTCCRLKSALLSGRIGRFANNFRFLAKKNGEKEFRLPFQVELEDGRLKTKQISILSENRLVKLRGGYQLTIREIFNTFKRKNLSPGQLECFGSCGISNWHAHELGWLNPKTDTCERIDLDQENSEWWKQMPVFEHLSDGEVCRRFGIDSLQPGQWVAVAKSTRESLSLDIDRSHGYFEIVVPNKDEGGYDLYPLGKFAREFPKNIIEKFLFVTNTVESRIEYPDENPFYSHRQHASAPFVLSEADGIALMEMIRKDLKAAREGNVVFQFAWENCAWWPQERLENLLGKKEKEAEAKAPNLFVSPLLESRPEVQPLKGILKICRALPEKLQMIAVKISAFILGSWRGVWVVEEGKRVFKSMKNSRFKKECKMYHPALLHERIQNGSVNGVVTMGHHFLPQYS</sequence>
<dbReference type="OrthoDB" id="20715at2"/>